<dbReference type="OrthoDB" id="3439746at2"/>
<name>A0A3A4AAY2_9ACTN</name>
<dbReference type="RefSeq" id="WP_119930361.1">
    <property type="nucleotide sequence ID" value="NZ_QZEY01000018.1"/>
</dbReference>
<feature type="signal peptide" evidence="1">
    <location>
        <begin position="1"/>
        <end position="32"/>
    </location>
</feature>
<accession>A0A3A4AAY2</accession>
<dbReference type="AlphaFoldDB" id="A0A3A4AAY2"/>
<dbReference type="Proteomes" id="UP000265768">
    <property type="component" value="Unassembled WGS sequence"/>
</dbReference>
<evidence type="ECO:0000313" key="2">
    <source>
        <dbReference type="EMBL" id="RJL23574.1"/>
    </source>
</evidence>
<evidence type="ECO:0000313" key="3">
    <source>
        <dbReference type="Proteomes" id="UP000265768"/>
    </source>
</evidence>
<gene>
    <name evidence="2" type="ORF">D5H75_32225</name>
</gene>
<feature type="chain" id="PRO_5017217373" evidence="1">
    <location>
        <begin position="33"/>
        <end position="328"/>
    </location>
</feature>
<comment type="caution">
    <text evidence="2">The sequence shown here is derived from an EMBL/GenBank/DDBJ whole genome shotgun (WGS) entry which is preliminary data.</text>
</comment>
<organism evidence="2 3">
    <name type="scientific">Bailinhaonella thermotolerans</name>
    <dbReference type="NCBI Taxonomy" id="1070861"/>
    <lineage>
        <taxon>Bacteria</taxon>
        <taxon>Bacillati</taxon>
        <taxon>Actinomycetota</taxon>
        <taxon>Actinomycetes</taxon>
        <taxon>Streptosporangiales</taxon>
        <taxon>Streptosporangiaceae</taxon>
        <taxon>Bailinhaonella</taxon>
    </lineage>
</organism>
<evidence type="ECO:0000256" key="1">
    <source>
        <dbReference type="SAM" id="SignalP"/>
    </source>
</evidence>
<sequence>MLGTWRRRAAAVPLAMLALGAGGLAVPAAAQAAEEAPVTLKPYRTTTYVQNRAGALFDVPGGLTAGMRDPAGTARLTRSYMIYSLSGLRDRKVLGATLRLRQNSAADCVPRPVELGMTQDTVGYSWNTQPTWIRSFGTQSSGAGGGAACPAGDLSFDVTGAVQDVLGKTYGSDYTLPLGIRVPAESETDPKSGKLFGPAPELVLTLDPASAPVPQIPGVPKALRVSSGPYAGFQFCFNKNGSSAGPVTTTAASSTTLGATPDSTGSVSSATFRIRNVAGVEVYSQHGRLQNGQFLSWVSPGQLPAGRYSLQVGSSAGWTPSCELVVTQ</sequence>
<proteinExistence type="predicted"/>
<keyword evidence="1" id="KW-0732">Signal</keyword>
<dbReference type="EMBL" id="QZEY01000018">
    <property type="protein sequence ID" value="RJL23574.1"/>
    <property type="molecule type" value="Genomic_DNA"/>
</dbReference>
<dbReference type="NCBIfam" id="NF033679">
    <property type="entry name" value="DNRLRE_dom"/>
    <property type="match status" value="1"/>
</dbReference>
<keyword evidence="3" id="KW-1185">Reference proteome</keyword>
<reference evidence="2 3" key="1">
    <citation type="submission" date="2018-09" db="EMBL/GenBank/DDBJ databases">
        <title>YIM 75507 draft genome.</title>
        <authorList>
            <person name="Tang S."/>
            <person name="Feng Y."/>
        </authorList>
    </citation>
    <scope>NUCLEOTIDE SEQUENCE [LARGE SCALE GENOMIC DNA]</scope>
    <source>
        <strain evidence="2 3">YIM 75507</strain>
    </source>
</reference>
<protein>
    <submittedName>
        <fullName evidence="2">DNRLRE domain-containing protein</fullName>
    </submittedName>
</protein>